<evidence type="ECO:0000313" key="2">
    <source>
        <dbReference type="EMBL" id="GJN89798.1"/>
    </source>
</evidence>
<keyword evidence="3" id="KW-1185">Reference proteome</keyword>
<dbReference type="Proteomes" id="UP001342314">
    <property type="component" value="Unassembled WGS sequence"/>
</dbReference>
<dbReference type="EMBL" id="BQKY01000005">
    <property type="protein sequence ID" value="GJN89798.1"/>
    <property type="molecule type" value="Genomic_DNA"/>
</dbReference>
<feature type="compositionally biased region" description="Low complexity" evidence="1">
    <location>
        <begin position="311"/>
        <end position="321"/>
    </location>
</feature>
<name>A0AAV5GMA0_9BASI</name>
<comment type="caution">
    <text evidence="2">The sequence shown here is derived from an EMBL/GenBank/DDBJ whole genome shotgun (WGS) entry which is preliminary data.</text>
</comment>
<accession>A0AAV5GMA0</accession>
<reference evidence="2 3" key="1">
    <citation type="submission" date="2021-12" db="EMBL/GenBank/DDBJ databases">
        <title>High titer production of polyol ester of fatty acids by Rhodotorula paludigena BS15 towards product separation-free biomass refinery.</title>
        <authorList>
            <person name="Mano J."/>
            <person name="Ono H."/>
            <person name="Tanaka T."/>
            <person name="Naito K."/>
            <person name="Sushida H."/>
            <person name="Ike M."/>
            <person name="Tokuyasu K."/>
            <person name="Kitaoka M."/>
        </authorList>
    </citation>
    <scope>NUCLEOTIDE SEQUENCE [LARGE SCALE GENOMIC DNA]</scope>
    <source>
        <strain evidence="2 3">BS15</strain>
    </source>
</reference>
<feature type="region of interest" description="Disordered" evidence="1">
    <location>
        <begin position="309"/>
        <end position="331"/>
    </location>
</feature>
<sequence length="331" mass="36561">MISTDGTKYDERGQRASAAPLATGDVLRPLASALNPDAVAWPTPGSSAEELQRQATGTPNEQRLALEDLLAAVKSTEGWRSVTFRLTEPLVHGNGRFSQVWRAVAGVRGHECGPVVVKILAEALWRPKEDLGALEWWYSLEDRINSENHAYSALRPLQGRDVPHCYGSFSFSMPWGEAAVGFVLEDLLQVAKPFEHLCKRELAQIRPSLKQLQRIFALNVTSTHTDPARNIFVLRSAALPPLKYIFAGFGRTAPLDEAQREHEVKYPGRAIAALDERWLAASWFALKSGGEIFYEWLSWAHGEEPELFTPSGSFWGSGSSDTSDDSDGDEG</sequence>
<feature type="compositionally biased region" description="Acidic residues" evidence="1">
    <location>
        <begin position="322"/>
        <end position="331"/>
    </location>
</feature>
<proteinExistence type="predicted"/>
<evidence type="ECO:0000313" key="3">
    <source>
        <dbReference type="Proteomes" id="UP001342314"/>
    </source>
</evidence>
<evidence type="ECO:0000256" key="1">
    <source>
        <dbReference type="SAM" id="MobiDB-lite"/>
    </source>
</evidence>
<gene>
    <name evidence="2" type="ORF">Rhopal_002787-T1</name>
</gene>
<feature type="region of interest" description="Disordered" evidence="1">
    <location>
        <begin position="1"/>
        <end position="21"/>
    </location>
</feature>
<dbReference type="AlphaFoldDB" id="A0AAV5GMA0"/>
<organism evidence="2 3">
    <name type="scientific">Rhodotorula paludigena</name>
    <dbReference type="NCBI Taxonomy" id="86838"/>
    <lineage>
        <taxon>Eukaryota</taxon>
        <taxon>Fungi</taxon>
        <taxon>Dikarya</taxon>
        <taxon>Basidiomycota</taxon>
        <taxon>Pucciniomycotina</taxon>
        <taxon>Microbotryomycetes</taxon>
        <taxon>Sporidiobolales</taxon>
        <taxon>Sporidiobolaceae</taxon>
        <taxon>Rhodotorula</taxon>
    </lineage>
</organism>
<protein>
    <submittedName>
        <fullName evidence="2">Uncharacterized protein</fullName>
    </submittedName>
</protein>